<name>A0AAJ4XRW4_9BASI</name>
<feature type="compositionally biased region" description="Polar residues" evidence="1">
    <location>
        <begin position="114"/>
        <end position="126"/>
    </location>
</feature>
<feature type="region of interest" description="Disordered" evidence="1">
    <location>
        <begin position="114"/>
        <end position="144"/>
    </location>
</feature>
<evidence type="ECO:0000313" key="3">
    <source>
        <dbReference type="Proteomes" id="UP001294444"/>
    </source>
</evidence>
<evidence type="ECO:0000313" key="2">
    <source>
        <dbReference type="EMBL" id="SNX88134.1"/>
    </source>
</evidence>
<organism evidence="2 3">
    <name type="scientific">Melanopsichium pennsylvanicum</name>
    <dbReference type="NCBI Taxonomy" id="63383"/>
    <lineage>
        <taxon>Eukaryota</taxon>
        <taxon>Fungi</taxon>
        <taxon>Dikarya</taxon>
        <taxon>Basidiomycota</taxon>
        <taxon>Ustilaginomycotina</taxon>
        <taxon>Ustilaginomycetes</taxon>
        <taxon>Ustilaginales</taxon>
        <taxon>Ustilaginaceae</taxon>
        <taxon>Melanopsichium</taxon>
    </lineage>
</organism>
<evidence type="ECO:0000256" key="1">
    <source>
        <dbReference type="SAM" id="MobiDB-lite"/>
    </source>
</evidence>
<reference evidence="2" key="1">
    <citation type="submission" date="2023-10" db="EMBL/GenBank/DDBJ databases">
        <authorList>
            <person name="Guldener U."/>
        </authorList>
    </citation>
    <scope>NUCLEOTIDE SEQUENCE</scope>
    <source>
        <strain evidence="2">Mp4</strain>
    </source>
</reference>
<dbReference type="Proteomes" id="UP001294444">
    <property type="component" value="Unassembled WGS sequence"/>
</dbReference>
<dbReference type="EMBL" id="OAPG01000023">
    <property type="protein sequence ID" value="SNX88134.1"/>
    <property type="molecule type" value="Genomic_DNA"/>
</dbReference>
<evidence type="ECO:0008006" key="4">
    <source>
        <dbReference type="Google" id="ProtNLM"/>
    </source>
</evidence>
<dbReference type="AlphaFoldDB" id="A0AAJ4XRW4"/>
<proteinExistence type="predicted"/>
<feature type="compositionally biased region" description="Basic and acidic residues" evidence="1">
    <location>
        <begin position="134"/>
        <end position="144"/>
    </location>
</feature>
<sequence length="276" mass="30981">MYCVRGPSVLYDLRASSLDPRTIRLPLVLWQGASEHARVLSLSIAPLGVDRPTCRSGVALVTAVADAPLAIDTFNIRQVTATRQISPTNIHQISLRSVETCSPTGSQPIQHLWSAQTSPLGPTPVTSPRKLGLHPRDNKDSKWPKELNTPFLKMDHRDMDIIYIKAEWWFRMKGIQDHRKMVAYTSQFLEGSTCEWWKSKLTGNKTQLKAKSHLASDKNWQNSMPVLDFKLHGHKFVLAKQLLQAAAKDRPIGFMLLDLPTSLLLAFGFVPTGHDK</sequence>
<comment type="caution">
    <text evidence="2">The sequence shown here is derived from an EMBL/GenBank/DDBJ whole genome shotgun (WGS) entry which is preliminary data.</text>
</comment>
<keyword evidence="3" id="KW-1185">Reference proteome</keyword>
<accession>A0AAJ4XRW4</accession>
<gene>
    <name evidence="2" type="ORF">MEPE_06845</name>
</gene>
<protein>
    <recommendedName>
        <fullName evidence="4">Retrotransposon gag domain-containing protein</fullName>
    </recommendedName>
</protein>